<reference evidence="1 2" key="1">
    <citation type="journal article" date="2021" name="Genome Biol. Evol.">
        <title>Complete Genome Sequencing of a Novel Gloeobacter Species from a Waterfall Cave in Mexico.</title>
        <authorList>
            <person name="Saw J.H."/>
            <person name="Cardona T."/>
            <person name="Montejano G."/>
        </authorList>
    </citation>
    <scope>NUCLEOTIDE SEQUENCE [LARGE SCALE GENOMIC DNA]</scope>
    <source>
        <strain evidence="1">MG652769</strain>
    </source>
</reference>
<gene>
    <name evidence="1" type="ORF">ISF26_16030</name>
</gene>
<keyword evidence="2" id="KW-1185">Reference proteome</keyword>
<evidence type="ECO:0000313" key="1">
    <source>
        <dbReference type="EMBL" id="UFP93300.1"/>
    </source>
</evidence>
<name>A0ABY3PHZ5_9CYAN</name>
<sequence length="76" mass="8229">MKNSDDFGIANTRVIVQAAAIDVAFTHEYKSFPRTALGLMLAVGCALSKPLPVTYWAVDHQLSDIDALVAQVPMHS</sequence>
<accession>A0ABY3PHZ5</accession>
<dbReference type="RefSeq" id="WP_230840303.1">
    <property type="nucleotide sequence ID" value="NZ_CP063845.1"/>
</dbReference>
<dbReference type="Proteomes" id="UP001054846">
    <property type="component" value="Chromosome"/>
</dbReference>
<dbReference type="EMBL" id="CP063845">
    <property type="protein sequence ID" value="UFP93300.1"/>
    <property type="molecule type" value="Genomic_DNA"/>
</dbReference>
<proteinExistence type="predicted"/>
<evidence type="ECO:0000313" key="2">
    <source>
        <dbReference type="Proteomes" id="UP001054846"/>
    </source>
</evidence>
<protein>
    <submittedName>
        <fullName evidence="1">Uncharacterized protein</fullName>
    </submittedName>
</protein>
<organism evidence="1 2">
    <name type="scientific">Gloeobacter morelensis MG652769</name>
    <dbReference type="NCBI Taxonomy" id="2781736"/>
    <lineage>
        <taxon>Bacteria</taxon>
        <taxon>Bacillati</taxon>
        <taxon>Cyanobacteriota</taxon>
        <taxon>Cyanophyceae</taxon>
        <taxon>Gloeobacterales</taxon>
        <taxon>Gloeobacteraceae</taxon>
        <taxon>Gloeobacter</taxon>
        <taxon>Gloeobacter morelensis</taxon>
    </lineage>
</organism>